<sequence length="61" mass="6912">MRRWTDYDVQPHPRGEKTFHHPEVGDLALGYQSCEAHRGEAGLTDSYRNFVPHSGRSVSAT</sequence>
<name>A0ABW6M881_9ACTN</name>
<feature type="domain" description="MmyB-like transcription regulator ligand binding" evidence="2">
    <location>
        <begin position="2"/>
        <end position="36"/>
    </location>
</feature>
<accession>A0ABW6M881</accession>
<evidence type="ECO:0000259" key="2">
    <source>
        <dbReference type="Pfam" id="PF17765"/>
    </source>
</evidence>
<evidence type="ECO:0000313" key="4">
    <source>
        <dbReference type="Proteomes" id="UP001601303"/>
    </source>
</evidence>
<proteinExistence type="predicted"/>
<organism evidence="3 4">
    <name type="scientific">Streptomyces hokutonensis</name>
    <dbReference type="NCBI Taxonomy" id="1306990"/>
    <lineage>
        <taxon>Bacteria</taxon>
        <taxon>Bacillati</taxon>
        <taxon>Actinomycetota</taxon>
        <taxon>Actinomycetes</taxon>
        <taxon>Kitasatosporales</taxon>
        <taxon>Streptomycetaceae</taxon>
        <taxon>Streptomyces</taxon>
    </lineage>
</organism>
<protein>
    <recommendedName>
        <fullName evidence="2">MmyB-like transcription regulator ligand binding domain-containing protein</fullName>
    </recommendedName>
</protein>
<evidence type="ECO:0000313" key="3">
    <source>
        <dbReference type="EMBL" id="MFE9601707.1"/>
    </source>
</evidence>
<gene>
    <name evidence="3" type="ORF">ACFYNQ_24465</name>
</gene>
<dbReference type="RefSeq" id="WP_388109141.1">
    <property type="nucleotide sequence ID" value="NZ_JBIAHM010000008.1"/>
</dbReference>
<keyword evidence="4" id="KW-1185">Reference proteome</keyword>
<feature type="region of interest" description="Disordered" evidence="1">
    <location>
        <begin position="1"/>
        <end position="21"/>
    </location>
</feature>
<reference evidence="3 4" key="1">
    <citation type="submission" date="2024-10" db="EMBL/GenBank/DDBJ databases">
        <title>The Natural Products Discovery Center: Release of the First 8490 Sequenced Strains for Exploring Actinobacteria Biosynthetic Diversity.</title>
        <authorList>
            <person name="Kalkreuter E."/>
            <person name="Kautsar S.A."/>
            <person name="Yang D."/>
            <person name="Bader C.D."/>
            <person name="Teijaro C.N."/>
            <person name="Fluegel L."/>
            <person name="Davis C.M."/>
            <person name="Simpson J.R."/>
            <person name="Lauterbach L."/>
            <person name="Steele A.D."/>
            <person name="Gui C."/>
            <person name="Meng S."/>
            <person name="Li G."/>
            <person name="Viehrig K."/>
            <person name="Ye F."/>
            <person name="Su P."/>
            <person name="Kiefer A.F."/>
            <person name="Nichols A."/>
            <person name="Cepeda A.J."/>
            <person name="Yan W."/>
            <person name="Fan B."/>
            <person name="Jiang Y."/>
            <person name="Adhikari A."/>
            <person name="Zheng C.-J."/>
            <person name="Schuster L."/>
            <person name="Cowan T.M."/>
            <person name="Smanski M.J."/>
            <person name="Chevrette M.G."/>
            <person name="De Carvalho L.P.S."/>
            <person name="Shen B."/>
        </authorList>
    </citation>
    <scope>NUCLEOTIDE SEQUENCE [LARGE SCALE GENOMIC DNA]</scope>
    <source>
        <strain evidence="3 4">NPDC006488</strain>
    </source>
</reference>
<dbReference type="EMBL" id="JBIAHM010000008">
    <property type="protein sequence ID" value="MFE9601707.1"/>
    <property type="molecule type" value="Genomic_DNA"/>
</dbReference>
<dbReference type="Pfam" id="PF17765">
    <property type="entry name" value="MLTR_LBD"/>
    <property type="match status" value="1"/>
</dbReference>
<dbReference type="InterPro" id="IPR041413">
    <property type="entry name" value="MLTR_LBD"/>
</dbReference>
<comment type="caution">
    <text evidence="3">The sequence shown here is derived from an EMBL/GenBank/DDBJ whole genome shotgun (WGS) entry which is preliminary data.</text>
</comment>
<evidence type="ECO:0000256" key="1">
    <source>
        <dbReference type="SAM" id="MobiDB-lite"/>
    </source>
</evidence>
<dbReference type="Proteomes" id="UP001601303">
    <property type="component" value="Unassembled WGS sequence"/>
</dbReference>